<dbReference type="RefSeq" id="WP_270676377.1">
    <property type="nucleotide sequence ID" value="NZ_JAQFWP010000006.1"/>
</dbReference>
<dbReference type="InterPro" id="IPR039422">
    <property type="entry name" value="MarR/SlyA-like"/>
</dbReference>
<keyword evidence="3" id="KW-1185">Reference proteome</keyword>
<dbReference type="SMART" id="SM00347">
    <property type="entry name" value="HTH_MARR"/>
    <property type="match status" value="1"/>
</dbReference>
<name>A0ABT4TGP5_9ACTN</name>
<dbReference type="PANTHER" id="PTHR33164">
    <property type="entry name" value="TRANSCRIPTIONAL REGULATOR, MARR FAMILY"/>
    <property type="match status" value="1"/>
</dbReference>
<dbReference type="Pfam" id="PF12802">
    <property type="entry name" value="MarR_2"/>
    <property type="match status" value="1"/>
</dbReference>
<dbReference type="Gene3D" id="1.10.10.10">
    <property type="entry name" value="Winged helix-like DNA-binding domain superfamily/Winged helix DNA-binding domain"/>
    <property type="match status" value="1"/>
</dbReference>
<evidence type="ECO:0000313" key="3">
    <source>
        <dbReference type="Proteomes" id="UP001165685"/>
    </source>
</evidence>
<dbReference type="SUPFAM" id="SSF46785">
    <property type="entry name" value="Winged helix' DNA-binding domain"/>
    <property type="match status" value="1"/>
</dbReference>
<feature type="domain" description="HTH marR-type" evidence="1">
    <location>
        <begin position="7"/>
        <end position="142"/>
    </location>
</feature>
<reference evidence="2" key="1">
    <citation type="submission" date="2023-01" db="EMBL/GenBank/DDBJ databases">
        <title>Draft genome sequence of Nocardiopsis sp. LSu2-4 isolated from halophytes.</title>
        <authorList>
            <person name="Duangmal K."/>
            <person name="Chantavorakit T."/>
        </authorList>
    </citation>
    <scope>NUCLEOTIDE SEQUENCE</scope>
    <source>
        <strain evidence="2">LSu2-4</strain>
    </source>
</reference>
<protein>
    <submittedName>
        <fullName evidence="2">MarR family transcriptional regulator</fullName>
    </submittedName>
</protein>
<dbReference type="EMBL" id="JAQFWP010000006">
    <property type="protein sequence ID" value="MDA2803889.1"/>
    <property type="molecule type" value="Genomic_DNA"/>
</dbReference>
<sequence>MAADRTAEQAWESLARAHVALMRRFQVDFRGAEVSMREYDVLLTLARCPYGGARLCELNDRVLLDQSSISRLVERMDGDGLVERGPDPDDRRGTRVRLTEAGRAVLRRIGPRHAAAIAESLGGVLTKEELVTLRGLADKLLKAQTEG</sequence>
<dbReference type="InterPro" id="IPR036390">
    <property type="entry name" value="WH_DNA-bd_sf"/>
</dbReference>
<dbReference type="PRINTS" id="PR00598">
    <property type="entry name" value="HTHMARR"/>
</dbReference>
<organism evidence="2 3">
    <name type="scientific">Nocardiopsis suaedae</name>
    <dbReference type="NCBI Taxonomy" id="3018444"/>
    <lineage>
        <taxon>Bacteria</taxon>
        <taxon>Bacillati</taxon>
        <taxon>Actinomycetota</taxon>
        <taxon>Actinomycetes</taxon>
        <taxon>Streptosporangiales</taxon>
        <taxon>Nocardiopsidaceae</taxon>
        <taxon>Nocardiopsis</taxon>
    </lineage>
</organism>
<evidence type="ECO:0000259" key="1">
    <source>
        <dbReference type="PROSITE" id="PS50995"/>
    </source>
</evidence>
<dbReference type="Proteomes" id="UP001165685">
    <property type="component" value="Unassembled WGS sequence"/>
</dbReference>
<dbReference type="PROSITE" id="PS50995">
    <property type="entry name" value="HTH_MARR_2"/>
    <property type="match status" value="1"/>
</dbReference>
<dbReference type="InterPro" id="IPR036388">
    <property type="entry name" value="WH-like_DNA-bd_sf"/>
</dbReference>
<evidence type="ECO:0000313" key="2">
    <source>
        <dbReference type="EMBL" id="MDA2803889.1"/>
    </source>
</evidence>
<comment type="caution">
    <text evidence="2">The sequence shown here is derived from an EMBL/GenBank/DDBJ whole genome shotgun (WGS) entry which is preliminary data.</text>
</comment>
<accession>A0ABT4TGP5</accession>
<proteinExistence type="predicted"/>
<dbReference type="PANTHER" id="PTHR33164:SF104">
    <property type="entry name" value="TRANSCRIPTIONAL REGULATORY PROTEIN"/>
    <property type="match status" value="1"/>
</dbReference>
<dbReference type="InterPro" id="IPR000835">
    <property type="entry name" value="HTH_MarR-typ"/>
</dbReference>
<gene>
    <name evidence="2" type="ORF">O4U47_05150</name>
</gene>